<dbReference type="Pfam" id="PF00805">
    <property type="entry name" value="Pentapeptide"/>
    <property type="match status" value="1"/>
</dbReference>
<evidence type="ECO:0000313" key="4">
    <source>
        <dbReference type="Proteomes" id="UP000244913"/>
    </source>
</evidence>
<evidence type="ECO:0000256" key="1">
    <source>
        <dbReference type="SAM" id="MobiDB-lite"/>
    </source>
</evidence>
<organism evidence="3 4">
    <name type="scientific">Caulobacter radicis</name>
    <dbReference type="NCBI Taxonomy" id="2172650"/>
    <lineage>
        <taxon>Bacteria</taxon>
        <taxon>Pseudomonadati</taxon>
        <taxon>Pseudomonadota</taxon>
        <taxon>Alphaproteobacteria</taxon>
        <taxon>Caulobacterales</taxon>
        <taxon>Caulobacteraceae</taxon>
        <taxon>Caulobacter</taxon>
    </lineage>
</organism>
<name>A0A2T9J625_9CAUL</name>
<reference evidence="3 4" key="1">
    <citation type="submission" date="2018-04" db="EMBL/GenBank/DDBJ databases">
        <title>The genome sequence of Caulobacter sp. 736.</title>
        <authorList>
            <person name="Gao J."/>
            <person name="Sun J."/>
        </authorList>
    </citation>
    <scope>NUCLEOTIDE SEQUENCE [LARGE SCALE GENOMIC DNA]</scope>
    <source>
        <strain evidence="3 4">736</strain>
    </source>
</reference>
<dbReference type="PANTHER" id="PTHR47396:SF1">
    <property type="entry name" value="ATP-DEPENDENT HELICASE IRC3-RELATED"/>
    <property type="match status" value="1"/>
</dbReference>
<gene>
    <name evidence="3" type="ORF">DDF65_17390</name>
</gene>
<dbReference type="GO" id="GO:0016787">
    <property type="term" value="F:hydrolase activity"/>
    <property type="evidence" value="ECO:0007669"/>
    <property type="project" value="InterPro"/>
</dbReference>
<keyword evidence="4" id="KW-1185">Reference proteome</keyword>
<dbReference type="Gene3D" id="2.160.20.80">
    <property type="entry name" value="E3 ubiquitin-protein ligase SopA"/>
    <property type="match status" value="1"/>
</dbReference>
<proteinExistence type="predicted"/>
<dbReference type="InterPro" id="IPR001646">
    <property type="entry name" value="5peptide_repeat"/>
</dbReference>
<dbReference type="Proteomes" id="UP000244913">
    <property type="component" value="Unassembled WGS sequence"/>
</dbReference>
<dbReference type="Gene3D" id="3.40.50.300">
    <property type="entry name" value="P-loop containing nucleotide triphosphate hydrolases"/>
    <property type="match status" value="1"/>
</dbReference>
<evidence type="ECO:0000313" key="3">
    <source>
        <dbReference type="EMBL" id="PVM76695.1"/>
    </source>
</evidence>
<dbReference type="GO" id="GO:0005524">
    <property type="term" value="F:ATP binding"/>
    <property type="evidence" value="ECO:0007669"/>
    <property type="project" value="InterPro"/>
</dbReference>
<dbReference type="Pfam" id="PF04851">
    <property type="entry name" value="ResIII"/>
    <property type="match status" value="1"/>
</dbReference>
<dbReference type="InterPro" id="IPR027417">
    <property type="entry name" value="P-loop_NTPase"/>
</dbReference>
<accession>A0A2T9J625</accession>
<dbReference type="InterPro" id="IPR006935">
    <property type="entry name" value="Helicase/UvrB_N"/>
</dbReference>
<dbReference type="RefSeq" id="WP_116568913.1">
    <property type="nucleotide sequence ID" value="NZ_QDKP01000050.1"/>
</dbReference>
<dbReference type="PANTHER" id="PTHR47396">
    <property type="entry name" value="TYPE I RESTRICTION ENZYME ECOKI R PROTEIN"/>
    <property type="match status" value="1"/>
</dbReference>
<feature type="compositionally biased region" description="Basic residues" evidence="1">
    <location>
        <begin position="432"/>
        <end position="444"/>
    </location>
</feature>
<dbReference type="SUPFAM" id="SSF141571">
    <property type="entry name" value="Pentapeptide repeat-like"/>
    <property type="match status" value="1"/>
</dbReference>
<sequence>MILTDEQKGVVRALREASASASDFATLVALAGLDPSRDFRHANLRGVDFGAADLAGFDFTGADLTGADMSRASKAGAVFGDAGVGGVDEEGAPLITLRPYQRRAVEAIVSHLQAGHQRAIATMALGTGKSTVLAAVVERLSKGRGFAAVLVIVRDLKLVDDLVKMFRPPSPRRAGALGGVNVMFCEPGQLSSLSLKKARTFSHIFYLDVGGVDRLVDEYIGVNGARRVYIYGENTLSEYFNELSGNMNYGDIVFRYGLGEAIHDGFMSKILRTDKRNHFFDSFSRKNTTSIINDVIRNVVMSPNSDAVSILICNNNSEVNSLIYEYNNISKGENYGWDGSTEALHYGERRGDRSVNLPVFVYPCDRLSERDLFGVMNVAVLSDAAPMCVIQDWSVPIELVSPGREARLIDYTGATARPTIPHTPDPAVPARPGRRRSLRPGRAG</sequence>
<feature type="region of interest" description="Disordered" evidence="1">
    <location>
        <begin position="415"/>
        <end position="444"/>
    </location>
</feature>
<feature type="domain" description="Helicase/UvrB N-terminal" evidence="2">
    <location>
        <begin position="95"/>
        <end position="171"/>
    </location>
</feature>
<dbReference type="GO" id="GO:0005829">
    <property type="term" value="C:cytosol"/>
    <property type="evidence" value="ECO:0007669"/>
    <property type="project" value="TreeGrafter"/>
</dbReference>
<dbReference type="AlphaFoldDB" id="A0A2T9J625"/>
<evidence type="ECO:0000259" key="2">
    <source>
        <dbReference type="Pfam" id="PF04851"/>
    </source>
</evidence>
<dbReference type="InterPro" id="IPR050742">
    <property type="entry name" value="Helicase_Restrict-Modif_Enz"/>
</dbReference>
<dbReference type="EMBL" id="QDKP01000050">
    <property type="protein sequence ID" value="PVM76695.1"/>
    <property type="molecule type" value="Genomic_DNA"/>
</dbReference>
<dbReference type="GO" id="GO:0003677">
    <property type="term" value="F:DNA binding"/>
    <property type="evidence" value="ECO:0007669"/>
    <property type="project" value="InterPro"/>
</dbReference>
<protein>
    <recommendedName>
        <fullName evidence="2">Helicase/UvrB N-terminal domain-containing protein</fullName>
    </recommendedName>
</protein>
<comment type="caution">
    <text evidence="3">The sequence shown here is derived from an EMBL/GenBank/DDBJ whole genome shotgun (WGS) entry which is preliminary data.</text>
</comment>
<dbReference type="SUPFAM" id="SSF52540">
    <property type="entry name" value="P-loop containing nucleoside triphosphate hydrolases"/>
    <property type="match status" value="1"/>
</dbReference>